<keyword evidence="3" id="KW-1185">Reference proteome</keyword>
<dbReference type="GeneID" id="59352071"/>
<evidence type="ECO:0000256" key="1">
    <source>
        <dbReference type="SAM" id="Phobius"/>
    </source>
</evidence>
<dbReference type="OrthoDB" id="3041822at2759"/>
<accession>A0A8H6S1P1</accession>
<comment type="caution">
    <text evidence="2">The sequence shown here is derived from an EMBL/GenBank/DDBJ whole genome shotgun (WGS) entry which is preliminary data.</text>
</comment>
<gene>
    <name evidence="2" type="ORF">MIND_01309600</name>
</gene>
<reference evidence="2" key="1">
    <citation type="submission" date="2020-05" db="EMBL/GenBank/DDBJ databases">
        <title>Mycena genomes resolve the evolution of fungal bioluminescence.</title>
        <authorList>
            <person name="Tsai I.J."/>
        </authorList>
    </citation>
    <scope>NUCLEOTIDE SEQUENCE</scope>
    <source>
        <strain evidence="2">171206Taipei</strain>
    </source>
</reference>
<keyword evidence="1" id="KW-0472">Membrane</keyword>
<proteinExistence type="predicted"/>
<feature type="transmembrane region" description="Helical" evidence="1">
    <location>
        <begin position="47"/>
        <end position="72"/>
    </location>
</feature>
<organism evidence="2 3">
    <name type="scientific">Mycena indigotica</name>
    <dbReference type="NCBI Taxonomy" id="2126181"/>
    <lineage>
        <taxon>Eukaryota</taxon>
        <taxon>Fungi</taxon>
        <taxon>Dikarya</taxon>
        <taxon>Basidiomycota</taxon>
        <taxon>Agaricomycotina</taxon>
        <taxon>Agaricomycetes</taxon>
        <taxon>Agaricomycetidae</taxon>
        <taxon>Agaricales</taxon>
        <taxon>Marasmiineae</taxon>
        <taxon>Mycenaceae</taxon>
        <taxon>Mycena</taxon>
    </lineage>
</organism>
<keyword evidence="1" id="KW-1133">Transmembrane helix</keyword>
<evidence type="ECO:0000313" key="3">
    <source>
        <dbReference type="Proteomes" id="UP000636479"/>
    </source>
</evidence>
<sequence>MHVSPLEFATLVEALLEAALFGVYAVLFATVVYLFRSRDRRPANIILAGLVLQFLTLTAHWSTSLYRILHIVGWLSPQEAEEFLSQLSSKSYLVDLSLSGAVFCISNLLVIHRVYVVCSRRLPFIIPALAMLLGEIISEIVLVYSVGKTWAGQSFVQLFALSNPWVTTALSTSIMISVYSTVIISWKILRVARVVKLHRAEPSTTTSLTTALVSMAESAALQTAATITLLVTYQIGIVVQVIFNGIVPVIAGISTVLIYARVGLGWAYGGSEVMDPGQRSTELRISFAPALTLPLDDINTGGEVGRRQSK</sequence>
<dbReference type="AlphaFoldDB" id="A0A8H6S1P1"/>
<name>A0A8H6S1P1_9AGAR</name>
<feature type="transmembrane region" description="Helical" evidence="1">
    <location>
        <begin position="92"/>
        <end position="110"/>
    </location>
</feature>
<dbReference type="EMBL" id="JACAZF010000014">
    <property type="protein sequence ID" value="KAF7290693.1"/>
    <property type="molecule type" value="Genomic_DNA"/>
</dbReference>
<feature type="transmembrane region" description="Helical" evidence="1">
    <location>
        <begin position="237"/>
        <end position="260"/>
    </location>
</feature>
<protein>
    <submittedName>
        <fullName evidence="2">Uncharacterized protein</fullName>
    </submittedName>
</protein>
<evidence type="ECO:0000313" key="2">
    <source>
        <dbReference type="EMBL" id="KAF7290693.1"/>
    </source>
</evidence>
<keyword evidence="1" id="KW-0812">Transmembrane</keyword>
<dbReference type="RefSeq" id="XP_037214053.1">
    <property type="nucleotide sequence ID" value="XM_037369555.1"/>
</dbReference>
<feature type="transmembrane region" description="Helical" evidence="1">
    <location>
        <begin position="165"/>
        <end position="189"/>
    </location>
</feature>
<feature type="transmembrane region" description="Helical" evidence="1">
    <location>
        <begin position="14"/>
        <end position="35"/>
    </location>
</feature>
<dbReference type="Proteomes" id="UP000636479">
    <property type="component" value="Unassembled WGS sequence"/>
</dbReference>
<feature type="transmembrane region" description="Helical" evidence="1">
    <location>
        <begin position="122"/>
        <end position="145"/>
    </location>
</feature>